<dbReference type="AlphaFoldDB" id="A0A3M7QIX9"/>
<feature type="non-terminal residue" evidence="2">
    <location>
        <position position="1"/>
    </location>
</feature>
<reference evidence="2 3" key="1">
    <citation type="journal article" date="2018" name="Sci. Rep.">
        <title>Genomic signatures of local adaptation to the degree of environmental predictability in rotifers.</title>
        <authorList>
            <person name="Franch-Gras L."/>
            <person name="Hahn C."/>
            <person name="Garcia-Roger E.M."/>
            <person name="Carmona M.J."/>
            <person name="Serra M."/>
            <person name="Gomez A."/>
        </authorList>
    </citation>
    <scope>NUCLEOTIDE SEQUENCE [LARGE SCALE GENOMIC DNA]</scope>
    <source>
        <strain evidence="2">HYR1</strain>
    </source>
</reference>
<keyword evidence="1" id="KW-0812">Transmembrane</keyword>
<evidence type="ECO:0000313" key="2">
    <source>
        <dbReference type="EMBL" id="RNA11213.1"/>
    </source>
</evidence>
<keyword evidence="3" id="KW-1185">Reference proteome</keyword>
<name>A0A3M7QIX9_BRAPC</name>
<sequence>YINIKPFLKKKKVTKKNLNPDFIGIDAILCPTALPLVLFAFFPVTLGLYFNTDPSVPHKRHTHTSFIELKKIVRQFALPTKLPEHQLVIIFSRVRVNRVQRGLACTGQAGRRTARLLIEQHFFPHACLLDNSQLEDVFLNADLGAVGRRTAGQFEKISQINVVHGVSGDAVEAVLEHFVIYEPVTGGQVAFYGPGLGPALFLPLLVKSD</sequence>
<evidence type="ECO:0000313" key="3">
    <source>
        <dbReference type="Proteomes" id="UP000276133"/>
    </source>
</evidence>
<dbReference type="Proteomes" id="UP000276133">
    <property type="component" value="Unassembled WGS sequence"/>
</dbReference>
<keyword evidence="1" id="KW-0472">Membrane</keyword>
<accession>A0A3M7QIX9</accession>
<keyword evidence="1" id="KW-1133">Transmembrane helix</keyword>
<comment type="caution">
    <text evidence="2">The sequence shown here is derived from an EMBL/GenBank/DDBJ whole genome shotgun (WGS) entry which is preliminary data.</text>
</comment>
<evidence type="ECO:0000256" key="1">
    <source>
        <dbReference type="SAM" id="Phobius"/>
    </source>
</evidence>
<organism evidence="2 3">
    <name type="scientific">Brachionus plicatilis</name>
    <name type="common">Marine rotifer</name>
    <name type="synonym">Brachionus muelleri</name>
    <dbReference type="NCBI Taxonomy" id="10195"/>
    <lineage>
        <taxon>Eukaryota</taxon>
        <taxon>Metazoa</taxon>
        <taxon>Spiralia</taxon>
        <taxon>Gnathifera</taxon>
        <taxon>Rotifera</taxon>
        <taxon>Eurotatoria</taxon>
        <taxon>Monogononta</taxon>
        <taxon>Pseudotrocha</taxon>
        <taxon>Ploima</taxon>
        <taxon>Brachionidae</taxon>
        <taxon>Brachionus</taxon>
    </lineage>
</organism>
<protein>
    <submittedName>
        <fullName evidence="2">Uncharacterized protein</fullName>
    </submittedName>
</protein>
<proteinExistence type="predicted"/>
<dbReference type="EMBL" id="REGN01006015">
    <property type="protein sequence ID" value="RNA11213.1"/>
    <property type="molecule type" value="Genomic_DNA"/>
</dbReference>
<feature type="transmembrane region" description="Helical" evidence="1">
    <location>
        <begin position="21"/>
        <end position="50"/>
    </location>
</feature>
<gene>
    <name evidence="2" type="ORF">BpHYR1_049422</name>
</gene>